<name>A0A2P2M8V6_RHIMU</name>
<keyword evidence="2" id="KW-0030">Aminoacyl-tRNA synthetase</keyword>
<feature type="chain" id="PRO_5015123671" evidence="1">
    <location>
        <begin position="16"/>
        <end position="93"/>
    </location>
</feature>
<keyword evidence="1" id="KW-0732">Signal</keyword>
<evidence type="ECO:0000256" key="1">
    <source>
        <dbReference type="SAM" id="SignalP"/>
    </source>
</evidence>
<sequence length="93" mass="10315">MLIAIFSPCFSLTFSMTSIYCSTCLSTSSVNFFVKGCESAPGASGTKEPYPTPVDSNCYFRCIYGHSEENLCFPLSTRRPKNIKTNPILHMII</sequence>
<accession>A0A2P2M8V6</accession>
<evidence type="ECO:0000313" key="2">
    <source>
        <dbReference type="EMBL" id="MBX26639.1"/>
    </source>
</evidence>
<dbReference type="AlphaFoldDB" id="A0A2P2M8V6"/>
<dbReference type="GO" id="GO:0004812">
    <property type="term" value="F:aminoacyl-tRNA ligase activity"/>
    <property type="evidence" value="ECO:0007669"/>
    <property type="project" value="UniProtKB-KW"/>
</dbReference>
<feature type="signal peptide" evidence="1">
    <location>
        <begin position="1"/>
        <end position="15"/>
    </location>
</feature>
<protein>
    <submittedName>
        <fullName evidence="2">Methionyl-tRNA synthetase family protein</fullName>
    </submittedName>
</protein>
<dbReference type="EMBL" id="GGEC01046155">
    <property type="protein sequence ID" value="MBX26639.1"/>
    <property type="molecule type" value="Transcribed_RNA"/>
</dbReference>
<organism evidence="2">
    <name type="scientific">Rhizophora mucronata</name>
    <name type="common">Asiatic mangrove</name>
    <dbReference type="NCBI Taxonomy" id="61149"/>
    <lineage>
        <taxon>Eukaryota</taxon>
        <taxon>Viridiplantae</taxon>
        <taxon>Streptophyta</taxon>
        <taxon>Embryophyta</taxon>
        <taxon>Tracheophyta</taxon>
        <taxon>Spermatophyta</taxon>
        <taxon>Magnoliopsida</taxon>
        <taxon>eudicotyledons</taxon>
        <taxon>Gunneridae</taxon>
        <taxon>Pentapetalae</taxon>
        <taxon>rosids</taxon>
        <taxon>fabids</taxon>
        <taxon>Malpighiales</taxon>
        <taxon>Rhizophoraceae</taxon>
        <taxon>Rhizophora</taxon>
    </lineage>
</organism>
<keyword evidence="2" id="KW-0436">Ligase</keyword>
<proteinExistence type="predicted"/>
<reference evidence="2" key="1">
    <citation type="submission" date="2018-02" db="EMBL/GenBank/DDBJ databases">
        <title>Rhizophora mucronata_Transcriptome.</title>
        <authorList>
            <person name="Meera S.P."/>
            <person name="Sreeshan A."/>
            <person name="Augustine A."/>
        </authorList>
    </citation>
    <scope>NUCLEOTIDE SEQUENCE</scope>
    <source>
        <tissue evidence="2">Leaf</tissue>
    </source>
</reference>